<reference evidence="3" key="1">
    <citation type="submission" date="2021-12" db="EMBL/GenBank/DDBJ databases">
        <title>Bradyrhizobium xenonodulans sp. nov.</title>
        <authorList>
            <person name="Claassens R."/>
            <person name="Venter S.N."/>
            <person name="Beukes C.W."/>
            <person name="Stepkowski T."/>
            <person name="Steenkamp E.T."/>
        </authorList>
    </citation>
    <scope>NUCLEOTIDE SEQUENCE</scope>
    <source>
        <strain evidence="3">14AB</strain>
    </source>
</reference>
<proteinExistence type="predicted"/>
<dbReference type="EMBL" id="CP089391">
    <property type="protein sequence ID" value="WBL76080.1"/>
    <property type="molecule type" value="Genomic_DNA"/>
</dbReference>
<accession>A0ABY7MCH2</accession>
<feature type="compositionally biased region" description="Low complexity" evidence="1">
    <location>
        <begin position="68"/>
        <end position="88"/>
    </location>
</feature>
<organism evidence="3 4">
    <name type="scientific">Bradyrhizobium xenonodulans</name>
    <dbReference type="NCBI Taxonomy" id="2736875"/>
    <lineage>
        <taxon>Bacteria</taxon>
        <taxon>Pseudomonadati</taxon>
        <taxon>Pseudomonadota</taxon>
        <taxon>Alphaproteobacteria</taxon>
        <taxon>Hyphomicrobiales</taxon>
        <taxon>Nitrobacteraceae</taxon>
        <taxon>Bradyrhizobium</taxon>
    </lineage>
</organism>
<name>A0ABY7MCH2_9BRAD</name>
<feature type="region of interest" description="Disordered" evidence="1">
    <location>
        <begin position="30"/>
        <end position="107"/>
    </location>
</feature>
<evidence type="ECO:0000313" key="3">
    <source>
        <dbReference type="EMBL" id="WBL76080.1"/>
    </source>
</evidence>
<keyword evidence="2" id="KW-0732">Signal</keyword>
<evidence type="ECO:0000313" key="4">
    <source>
        <dbReference type="Proteomes" id="UP001179614"/>
    </source>
</evidence>
<protein>
    <submittedName>
        <fullName evidence="3">Uncharacterized protein</fullName>
    </submittedName>
</protein>
<keyword evidence="4" id="KW-1185">Reference proteome</keyword>
<feature type="compositionally biased region" description="Polar residues" evidence="1">
    <location>
        <begin position="58"/>
        <end position="67"/>
    </location>
</feature>
<gene>
    <name evidence="3" type="ORF">I3J27_23975</name>
</gene>
<dbReference type="RefSeq" id="WP_270160859.1">
    <property type="nucleotide sequence ID" value="NZ_CP089391.1"/>
</dbReference>
<sequence>MAASSAIVSLKTMIVIFALAAMPAVSFAQATGGSAGSTGSSAGSTGGVSNAPAPPPGTNSLGTAQSSGANAASGVTTGTGAGEAADATVNTENRQLDKKMKSICRGC</sequence>
<evidence type="ECO:0000256" key="2">
    <source>
        <dbReference type="SAM" id="SignalP"/>
    </source>
</evidence>
<feature type="signal peptide" evidence="2">
    <location>
        <begin position="1"/>
        <end position="20"/>
    </location>
</feature>
<dbReference type="Proteomes" id="UP001179614">
    <property type="component" value="Chromosome"/>
</dbReference>
<evidence type="ECO:0000256" key="1">
    <source>
        <dbReference type="SAM" id="MobiDB-lite"/>
    </source>
</evidence>
<feature type="chain" id="PRO_5045426331" evidence="2">
    <location>
        <begin position="21"/>
        <end position="107"/>
    </location>
</feature>